<name>A0ABT9DC31_9CELL</name>
<keyword evidence="1" id="KW-0812">Transmembrane</keyword>
<accession>A0ABT9DC31</accession>
<dbReference type="RefSeq" id="WP_304600383.1">
    <property type="nucleotide sequence ID" value="NZ_JAUQYO010000001.1"/>
</dbReference>
<proteinExistence type="predicted"/>
<feature type="transmembrane region" description="Helical" evidence="1">
    <location>
        <begin position="21"/>
        <end position="41"/>
    </location>
</feature>
<evidence type="ECO:0000259" key="2">
    <source>
        <dbReference type="PROSITE" id="PS50883"/>
    </source>
</evidence>
<dbReference type="EMBL" id="JAUQYP010000001">
    <property type="protein sequence ID" value="MDO8106738.1"/>
    <property type="molecule type" value="Genomic_DNA"/>
</dbReference>
<dbReference type="InterPro" id="IPR001633">
    <property type="entry name" value="EAL_dom"/>
</dbReference>
<comment type="caution">
    <text evidence="3">The sequence shown here is derived from an EMBL/GenBank/DDBJ whole genome shotgun (WGS) entry which is preliminary data.</text>
</comment>
<keyword evidence="1" id="KW-1133">Transmembrane helix</keyword>
<evidence type="ECO:0000256" key="1">
    <source>
        <dbReference type="SAM" id="Phobius"/>
    </source>
</evidence>
<dbReference type="Gene3D" id="3.20.20.450">
    <property type="entry name" value="EAL domain"/>
    <property type="match status" value="1"/>
</dbReference>
<organism evidence="3 4">
    <name type="scientific">Actinotalea lenta</name>
    <dbReference type="NCBI Taxonomy" id="3064654"/>
    <lineage>
        <taxon>Bacteria</taxon>
        <taxon>Bacillati</taxon>
        <taxon>Actinomycetota</taxon>
        <taxon>Actinomycetes</taxon>
        <taxon>Micrococcales</taxon>
        <taxon>Cellulomonadaceae</taxon>
        <taxon>Actinotalea</taxon>
    </lineage>
</organism>
<evidence type="ECO:0000313" key="3">
    <source>
        <dbReference type="EMBL" id="MDO8106738.1"/>
    </source>
</evidence>
<dbReference type="PANTHER" id="PTHR33121:SF79">
    <property type="entry name" value="CYCLIC DI-GMP PHOSPHODIESTERASE PDED-RELATED"/>
    <property type="match status" value="1"/>
</dbReference>
<keyword evidence="4" id="KW-1185">Reference proteome</keyword>
<evidence type="ECO:0000313" key="4">
    <source>
        <dbReference type="Proteomes" id="UP001232536"/>
    </source>
</evidence>
<gene>
    <name evidence="3" type="ORF">Q6348_05945</name>
</gene>
<keyword evidence="1" id="KW-0472">Membrane</keyword>
<dbReference type="InterPro" id="IPR035919">
    <property type="entry name" value="EAL_sf"/>
</dbReference>
<dbReference type="InterPro" id="IPR050706">
    <property type="entry name" value="Cyclic-di-GMP_PDE-like"/>
</dbReference>
<dbReference type="SMART" id="SM00052">
    <property type="entry name" value="EAL"/>
    <property type="match status" value="1"/>
</dbReference>
<dbReference type="Pfam" id="PF00563">
    <property type="entry name" value="EAL"/>
    <property type="match status" value="1"/>
</dbReference>
<reference evidence="3 4" key="1">
    <citation type="submission" date="2023-07" db="EMBL/GenBank/DDBJ databases">
        <title>Description of novel actinomycetes strains, isolated from tidal flat sediment.</title>
        <authorList>
            <person name="Lu C."/>
        </authorList>
    </citation>
    <scope>NUCLEOTIDE SEQUENCE [LARGE SCALE GENOMIC DNA]</scope>
    <source>
        <strain evidence="3 4">SYSU T00b441</strain>
    </source>
</reference>
<feature type="transmembrane region" description="Helical" evidence="1">
    <location>
        <begin position="97"/>
        <end position="115"/>
    </location>
</feature>
<sequence>MTAAPGEPPTARWARARVTVLAGWCGTLLAVGAATAALHAVGGAPHPLAHVYYLPIIYAAARFGRRAGLATGALSGLCAGPLMPDIETGGAQPWGSWAIRLAFFALVGVATAWLARQPPRHLGTMLGDVLMGQQLRAAVRRHQIRLHLQPIVALADGRVTAVEALCRWQDRPGHEVPPTRFIGAAERTGAIGPLGREVLRLAGEQAARWAGGPQITVNVSAAQLSDPRFLDQLDAAIALAGARPDQLCVEITETAIVSDPGLALRAVRGVHDRGIQVALDDFGTGESSLTYLATFPIDVVKIDKSFVDTVDTDPTVTTLVRTIIDMAHGLGAATVAEGVERADQLAVLRTLGCTHVQGYHLGRPVPAQDLDLAPRCLGGLAAPAGHEH</sequence>
<protein>
    <submittedName>
        <fullName evidence="3">EAL domain-containing protein</fullName>
    </submittedName>
</protein>
<dbReference type="PROSITE" id="PS50883">
    <property type="entry name" value="EAL"/>
    <property type="match status" value="1"/>
</dbReference>
<dbReference type="Proteomes" id="UP001232536">
    <property type="component" value="Unassembled WGS sequence"/>
</dbReference>
<dbReference type="PANTHER" id="PTHR33121">
    <property type="entry name" value="CYCLIC DI-GMP PHOSPHODIESTERASE PDEF"/>
    <property type="match status" value="1"/>
</dbReference>
<feature type="domain" description="EAL" evidence="2">
    <location>
        <begin position="128"/>
        <end position="378"/>
    </location>
</feature>
<dbReference type="CDD" id="cd01948">
    <property type="entry name" value="EAL"/>
    <property type="match status" value="1"/>
</dbReference>
<dbReference type="SUPFAM" id="SSF141868">
    <property type="entry name" value="EAL domain-like"/>
    <property type="match status" value="1"/>
</dbReference>